<feature type="compositionally biased region" description="Basic and acidic residues" evidence="5">
    <location>
        <begin position="499"/>
        <end position="508"/>
    </location>
</feature>
<evidence type="ECO:0000313" key="7">
    <source>
        <dbReference type="EMBL" id="KAF2675737.1"/>
    </source>
</evidence>
<proteinExistence type="predicted"/>
<reference evidence="7" key="1">
    <citation type="journal article" date="2020" name="Stud. Mycol.">
        <title>101 Dothideomycetes genomes: a test case for predicting lifestyles and emergence of pathogens.</title>
        <authorList>
            <person name="Haridas S."/>
            <person name="Albert R."/>
            <person name="Binder M."/>
            <person name="Bloem J."/>
            <person name="Labutti K."/>
            <person name="Salamov A."/>
            <person name="Andreopoulos B."/>
            <person name="Baker S."/>
            <person name="Barry K."/>
            <person name="Bills G."/>
            <person name="Bluhm B."/>
            <person name="Cannon C."/>
            <person name="Castanera R."/>
            <person name="Culley D."/>
            <person name="Daum C."/>
            <person name="Ezra D."/>
            <person name="Gonzalez J."/>
            <person name="Henrissat B."/>
            <person name="Kuo A."/>
            <person name="Liang C."/>
            <person name="Lipzen A."/>
            <person name="Lutzoni F."/>
            <person name="Magnuson J."/>
            <person name="Mondo S."/>
            <person name="Nolan M."/>
            <person name="Ohm R."/>
            <person name="Pangilinan J."/>
            <person name="Park H.-J."/>
            <person name="Ramirez L."/>
            <person name="Alfaro M."/>
            <person name="Sun H."/>
            <person name="Tritt A."/>
            <person name="Yoshinaga Y."/>
            <person name="Zwiers L.-H."/>
            <person name="Turgeon B."/>
            <person name="Goodwin S."/>
            <person name="Spatafora J."/>
            <person name="Crous P."/>
            <person name="Grigoriev I."/>
        </authorList>
    </citation>
    <scope>NUCLEOTIDE SEQUENCE</scope>
    <source>
        <strain evidence="7">CBS 122367</strain>
    </source>
</reference>
<dbReference type="Proteomes" id="UP000799291">
    <property type="component" value="Unassembled WGS sequence"/>
</dbReference>
<gene>
    <name evidence="7" type="ORF">K458DRAFT_411013</name>
</gene>
<feature type="transmembrane region" description="Helical" evidence="6">
    <location>
        <begin position="54"/>
        <end position="81"/>
    </location>
</feature>
<dbReference type="Pfam" id="PF00083">
    <property type="entry name" value="Sugar_tr"/>
    <property type="match status" value="2"/>
</dbReference>
<accession>A0A6G1IBX4</accession>
<keyword evidence="2 6" id="KW-0812">Transmembrane</keyword>
<dbReference type="PANTHER" id="PTHR48022:SF56">
    <property type="entry name" value="MAJOR FACILITATOR SUPERFAMILY (MFS) PROFILE DOMAIN-CONTAINING PROTEIN-RELATED"/>
    <property type="match status" value="1"/>
</dbReference>
<feature type="transmembrane region" description="Helical" evidence="6">
    <location>
        <begin position="160"/>
        <end position="181"/>
    </location>
</feature>
<keyword evidence="3 6" id="KW-1133">Transmembrane helix</keyword>
<dbReference type="PROSITE" id="PS00217">
    <property type="entry name" value="SUGAR_TRANSPORT_2"/>
    <property type="match status" value="1"/>
</dbReference>
<dbReference type="OrthoDB" id="6612291at2759"/>
<dbReference type="InterPro" id="IPR050360">
    <property type="entry name" value="MFS_Sugar_Transporters"/>
</dbReference>
<keyword evidence="8" id="KW-1185">Reference proteome</keyword>
<evidence type="ECO:0000256" key="3">
    <source>
        <dbReference type="ARBA" id="ARBA00022989"/>
    </source>
</evidence>
<evidence type="ECO:0000256" key="2">
    <source>
        <dbReference type="ARBA" id="ARBA00022692"/>
    </source>
</evidence>
<dbReference type="Gene3D" id="1.20.1250.20">
    <property type="entry name" value="MFS general substrate transporter like domains"/>
    <property type="match status" value="2"/>
</dbReference>
<keyword evidence="4 6" id="KW-0472">Membrane</keyword>
<dbReference type="EMBL" id="MU005650">
    <property type="protein sequence ID" value="KAF2675737.1"/>
    <property type="molecule type" value="Genomic_DNA"/>
</dbReference>
<evidence type="ECO:0008006" key="9">
    <source>
        <dbReference type="Google" id="ProtNLM"/>
    </source>
</evidence>
<dbReference type="InterPro" id="IPR005829">
    <property type="entry name" value="Sugar_transporter_CS"/>
</dbReference>
<dbReference type="PANTHER" id="PTHR48022">
    <property type="entry name" value="PLASTIDIC GLUCOSE TRANSPORTER 4"/>
    <property type="match status" value="1"/>
</dbReference>
<name>A0A6G1IBX4_9PLEO</name>
<feature type="region of interest" description="Disordered" evidence="5">
    <location>
        <begin position="487"/>
        <end position="509"/>
    </location>
</feature>
<dbReference type="AlphaFoldDB" id="A0A6G1IBX4"/>
<dbReference type="SUPFAM" id="SSF103473">
    <property type="entry name" value="MFS general substrate transporter"/>
    <property type="match status" value="1"/>
</dbReference>
<protein>
    <recommendedName>
        <fullName evidence="9">MFS general substrate transporter</fullName>
    </recommendedName>
</protein>
<evidence type="ECO:0000256" key="6">
    <source>
        <dbReference type="SAM" id="Phobius"/>
    </source>
</evidence>
<dbReference type="InterPro" id="IPR005828">
    <property type="entry name" value="MFS_sugar_transport-like"/>
</dbReference>
<evidence type="ECO:0000256" key="1">
    <source>
        <dbReference type="ARBA" id="ARBA00004141"/>
    </source>
</evidence>
<dbReference type="GO" id="GO:0016020">
    <property type="term" value="C:membrane"/>
    <property type="evidence" value="ECO:0007669"/>
    <property type="project" value="UniProtKB-SubCell"/>
</dbReference>
<evidence type="ECO:0000256" key="5">
    <source>
        <dbReference type="SAM" id="MobiDB-lite"/>
    </source>
</evidence>
<evidence type="ECO:0000256" key="4">
    <source>
        <dbReference type="ARBA" id="ARBA00023136"/>
    </source>
</evidence>
<feature type="transmembrane region" description="Helical" evidence="6">
    <location>
        <begin position="307"/>
        <end position="326"/>
    </location>
</feature>
<dbReference type="GO" id="GO:0005351">
    <property type="term" value="F:carbohydrate:proton symporter activity"/>
    <property type="evidence" value="ECO:0007669"/>
    <property type="project" value="TreeGrafter"/>
</dbReference>
<feature type="transmembrane region" description="Helical" evidence="6">
    <location>
        <begin position="135"/>
        <end position="153"/>
    </location>
</feature>
<comment type="subcellular location">
    <subcellularLocation>
        <location evidence="1">Membrane</location>
        <topology evidence="1">Multi-pass membrane protein</topology>
    </subcellularLocation>
</comment>
<organism evidence="7 8">
    <name type="scientific">Lentithecium fluviatile CBS 122367</name>
    <dbReference type="NCBI Taxonomy" id="1168545"/>
    <lineage>
        <taxon>Eukaryota</taxon>
        <taxon>Fungi</taxon>
        <taxon>Dikarya</taxon>
        <taxon>Ascomycota</taxon>
        <taxon>Pezizomycotina</taxon>
        <taxon>Dothideomycetes</taxon>
        <taxon>Pleosporomycetidae</taxon>
        <taxon>Pleosporales</taxon>
        <taxon>Massarineae</taxon>
        <taxon>Lentitheciaceae</taxon>
        <taxon>Lentithecium</taxon>
    </lineage>
</organism>
<dbReference type="InterPro" id="IPR036259">
    <property type="entry name" value="MFS_trans_sf"/>
</dbReference>
<sequence length="637" mass="71523">MATISQPERSHNEKHIHLKMEDIVVSNMFANAASATDKERKMSLLQGIRLYPKAIFWAALISMCCAMEGYDIALIGNFYAFPSFNRKYGELQPNGTYQVPAKWQAGISNGAQVGQIFGLCVVTGIGVERFGYRPFILGILSYQCVLTTTFFMAPRIEILLLAECLAGIAFGVFMSVAISYASEVCPVALRGYLTTWGNSCWLLWLVRQGRYKDAEKSLIRLISPKSDPSFDAAETVDMICHTNELEKDLTQGASYLDCFKGANSRRTEIVCMLFVSQNLAGNTFSNYSTYFIEQAGLSGEMPYNFALGQYGLNTVGAFVTWAFMAWGVERRTLYLFGLTGLFCTLLVHQKSPIPHFDSNYLSCHPSVEQMNLALNISETIINFHRPYYAKALHDDNDYRTNLEYAPSFLTLMERCAFHVFGSALCLGTLVLRDPVNTMSAYVLTQIDIAIDLFTSLLHHGAGTPRYHRNLEWLLKLRARASFKMSAASTSRMAGSQRDANPDWRRRSEVEEDSEDLELLGWRTRLIERAGQTSQTVSGYKCSRSLAVNNLRGHQCQMGMADTMMSGTQLPPATPDSTDDLLHDFWDPMLLQDIFGRHQDQSITSFAKRPEIVVGQDAVQQQRQYLVLRLHMSSLSSG</sequence>
<evidence type="ECO:0000313" key="8">
    <source>
        <dbReference type="Proteomes" id="UP000799291"/>
    </source>
</evidence>